<evidence type="ECO:0000313" key="2">
    <source>
        <dbReference type="EMBL" id="KAI8039577.1"/>
    </source>
</evidence>
<dbReference type="EMBL" id="JAMKOV010000005">
    <property type="protein sequence ID" value="KAI8039577.1"/>
    <property type="molecule type" value="Genomic_DNA"/>
</dbReference>
<organism evidence="2 3">
    <name type="scientific">Drosophila gunungcola</name>
    <name type="common">fruit fly</name>
    <dbReference type="NCBI Taxonomy" id="103775"/>
    <lineage>
        <taxon>Eukaryota</taxon>
        <taxon>Metazoa</taxon>
        <taxon>Ecdysozoa</taxon>
        <taxon>Arthropoda</taxon>
        <taxon>Hexapoda</taxon>
        <taxon>Insecta</taxon>
        <taxon>Pterygota</taxon>
        <taxon>Neoptera</taxon>
        <taxon>Endopterygota</taxon>
        <taxon>Diptera</taxon>
        <taxon>Brachycera</taxon>
        <taxon>Muscomorpha</taxon>
        <taxon>Ephydroidea</taxon>
        <taxon>Drosophilidae</taxon>
        <taxon>Drosophila</taxon>
        <taxon>Sophophora</taxon>
    </lineage>
</organism>
<dbReference type="AlphaFoldDB" id="A0A9Q0BPA1"/>
<proteinExistence type="predicted"/>
<feature type="region of interest" description="Disordered" evidence="1">
    <location>
        <begin position="1"/>
        <end position="22"/>
    </location>
</feature>
<sequence>MRASQANNSGHGSQIYATHSPSQNVKVNSVAHEAYAHFL</sequence>
<keyword evidence="3" id="KW-1185">Reference proteome</keyword>
<evidence type="ECO:0000313" key="3">
    <source>
        <dbReference type="Proteomes" id="UP001059596"/>
    </source>
</evidence>
<gene>
    <name evidence="2" type="ORF">M5D96_006996</name>
</gene>
<accession>A0A9Q0BPA1</accession>
<protein>
    <submittedName>
        <fullName evidence="2">Uncharacterized protein</fullName>
    </submittedName>
</protein>
<reference evidence="2" key="1">
    <citation type="journal article" date="2023" name="Genome Biol. Evol.">
        <title>Long-read-based Genome Assembly of Drosophila gunungcola Reveals Fewer Chemosensory Genes in Flower-breeding Species.</title>
        <authorList>
            <person name="Negi A."/>
            <person name="Liao B.Y."/>
            <person name="Yeh S.D."/>
        </authorList>
    </citation>
    <scope>NUCLEOTIDE SEQUENCE</scope>
    <source>
        <strain evidence="2">Sukarami</strain>
    </source>
</reference>
<evidence type="ECO:0000256" key="1">
    <source>
        <dbReference type="SAM" id="MobiDB-lite"/>
    </source>
</evidence>
<comment type="caution">
    <text evidence="2">The sequence shown here is derived from an EMBL/GenBank/DDBJ whole genome shotgun (WGS) entry which is preliminary data.</text>
</comment>
<name>A0A9Q0BPA1_9MUSC</name>
<dbReference type="Proteomes" id="UP001059596">
    <property type="component" value="Unassembled WGS sequence"/>
</dbReference>